<feature type="region of interest" description="Disordered" evidence="1">
    <location>
        <begin position="1"/>
        <end position="32"/>
    </location>
</feature>
<dbReference type="Proteomes" id="UP000004315">
    <property type="component" value="Unassembled WGS sequence"/>
</dbReference>
<name>B7CD05_9FIRM</name>
<accession>B7CD05</accession>
<reference evidence="2 3" key="2">
    <citation type="submission" date="2008-11" db="EMBL/GenBank/DDBJ databases">
        <title>Draft genome sequence of Eubacterium biforme (DSM 3989).</title>
        <authorList>
            <person name="Sudarsanam P."/>
            <person name="Ley R."/>
            <person name="Guruge J."/>
            <person name="Turnbaugh P.J."/>
            <person name="Mahowald M."/>
            <person name="Liep D."/>
            <person name="Gordon J."/>
        </authorList>
    </citation>
    <scope>NUCLEOTIDE SEQUENCE [LARGE SCALE GENOMIC DNA]</scope>
    <source>
        <strain evidence="2 3">DSM 3989</strain>
    </source>
</reference>
<proteinExistence type="predicted"/>
<sequence>MKAPFKDDDATSKTTFPQQKAKKNSFLSTTDQNSLDFNRVQNTPAIYIRKKARRN</sequence>
<feature type="compositionally biased region" description="Basic and acidic residues" evidence="1">
    <location>
        <begin position="1"/>
        <end position="11"/>
    </location>
</feature>
<gene>
    <name evidence="2" type="ORF">EUBIFOR_02084</name>
</gene>
<comment type="caution">
    <text evidence="2">The sequence shown here is derived from an EMBL/GenBank/DDBJ whole genome shotgun (WGS) entry which is preliminary data.</text>
</comment>
<dbReference type="EMBL" id="ABYT01000109">
    <property type="protein sequence ID" value="EEC89310.1"/>
    <property type="molecule type" value="Genomic_DNA"/>
</dbReference>
<evidence type="ECO:0000313" key="2">
    <source>
        <dbReference type="EMBL" id="EEC89310.1"/>
    </source>
</evidence>
<dbReference type="HOGENOM" id="CLU_3026112_0_0_9"/>
<keyword evidence="3" id="KW-1185">Reference proteome</keyword>
<organism evidence="2 3">
    <name type="scientific">Holdemanella biformis DSM 3989</name>
    <dbReference type="NCBI Taxonomy" id="518637"/>
    <lineage>
        <taxon>Bacteria</taxon>
        <taxon>Bacillati</taxon>
        <taxon>Bacillota</taxon>
        <taxon>Erysipelotrichia</taxon>
        <taxon>Erysipelotrichales</taxon>
        <taxon>Erysipelotrichaceae</taxon>
        <taxon>Holdemanella</taxon>
    </lineage>
</organism>
<dbReference type="AlphaFoldDB" id="B7CD05"/>
<evidence type="ECO:0000313" key="3">
    <source>
        <dbReference type="Proteomes" id="UP000004315"/>
    </source>
</evidence>
<protein>
    <submittedName>
        <fullName evidence="2">Uncharacterized protein</fullName>
    </submittedName>
</protein>
<reference evidence="2 3" key="1">
    <citation type="submission" date="2008-10" db="EMBL/GenBank/DDBJ databases">
        <authorList>
            <person name="Fulton L."/>
            <person name="Clifton S."/>
            <person name="Fulton B."/>
            <person name="Xu J."/>
            <person name="Minx P."/>
            <person name="Pepin K.H."/>
            <person name="Johnson M."/>
            <person name="Bhonagiri V."/>
            <person name="Nash W.E."/>
            <person name="Mardis E.R."/>
            <person name="Wilson R.K."/>
        </authorList>
    </citation>
    <scope>NUCLEOTIDE SEQUENCE [LARGE SCALE GENOMIC DNA]</scope>
    <source>
        <strain evidence="2 3">DSM 3989</strain>
    </source>
</reference>
<evidence type="ECO:0000256" key="1">
    <source>
        <dbReference type="SAM" id="MobiDB-lite"/>
    </source>
</evidence>